<keyword evidence="4" id="KW-0804">Transcription</keyword>
<feature type="compositionally biased region" description="Polar residues" evidence="6">
    <location>
        <begin position="368"/>
        <end position="386"/>
    </location>
</feature>
<evidence type="ECO:0000313" key="8">
    <source>
        <dbReference type="EMBL" id="WFC97026.1"/>
    </source>
</evidence>
<feature type="region of interest" description="Disordered" evidence="6">
    <location>
        <begin position="65"/>
        <end position="188"/>
    </location>
</feature>
<feature type="compositionally biased region" description="Acidic residues" evidence="6">
    <location>
        <begin position="293"/>
        <end position="308"/>
    </location>
</feature>
<dbReference type="GO" id="GO:0000981">
    <property type="term" value="F:DNA-binding transcription factor activity, RNA polymerase II-specific"/>
    <property type="evidence" value="ECO:0007669"/>
    <property type="project" value="InterPro"/>
</dbReference>
<name>A0AAF0DWD1_9BASI</name>
<sequence length="453" mass="47037">MSNSVPMGSYPPSNVDMNGLLVATCRPDQSGAYPPIYNVPHGTIQLAQGYNALPGGASWPFPMAPVAEPHSSSQPMHGMSSPTTYGPFGGAMPPSTPGAMPPSTPGAQPPMQGSATPSASARATPSAPARGAASGAAPPATPGAAGDAAPRAGKAPAVDDAPDSSESAEGRAGRKRTPAKGEKDNKTGRRKIKIEFIDDDSRRHITFSKRKAGIMKKAYELATLTGTQVLLLVVSQTGLVYTFTTPKLEAIVKQPEGRNLIQECLNAPGPSDEAGPSTQGPPAGDLYTKYEGDEGDEGEEDEEDEEDTSLLHHPDLGLTAQAFTTSPISETAPYGAPPGAPLFHPGWGMPGLAQRAETKQHIKRRRTQPNLAGTGLQQPPAYTSMTMPPMPVERNLSEPLLANGLPMYYAQPLGGGEERAPHLGSAAPVAPELQRPSPRPESASAGHAPPPSS</sequence>
<dbReference type="InterPro" id="IPR033897">
    <property type="entry name" value="SRF-like_MADS-box"/>
</dbReference>
<feature type="compositionally biased region" description="Low complexity" evidence="6">
    <location>
        <begin position="113"/>
        <end position="156"/>
    </location>
</feature>
<evidence type="ECO:0000256" key="5">
    <source>
        <dbReference type="ARBA" id="ARBA00023242"/>
    </source>
</evidence>
<dbReference type="SMART" id="SM00432">
    <property type="entry name" value="MADS"/>
    <property type="match status" value="1"/>
</dbReference>
<reference evidence="8" key="1">
    <citation type="submission" date="2023-03" db="EMBL/GenBank/DDBJ databases">
        <title>Mating type loci evolution in Malassezia.</title>
        <authorList>
            <person name="Coelho M.A."/>
        </authorList>
    </citation>
    <scope>NUCLEOTIDE SEQUENCE</scope>
    <source>
        <strain evidence="8">CBS 14135</strain>
    </source>
</reference>
<keyword evidence="3" id="KW-0238">DNA-binding</keyword>
<evidence type="ECO:0000313" key="9">
    <source>
        <dbReference type="Proteomes" id="UP001216638"/>
    </source>
</evidence>
<dbReference type="PROSITE" id="PS00350">
    <property type="entry name" value="MADS_BOX_1"/>
    <property type="match status" value="1"/>
</dbReference>
<feature type="region of interest" description="Disordered" evidence="6">
    <location>
        <begin position="411"/>
        <end position="453"/>
    </location>
</feature>
<feature type="domain" description="MADS-box" evidence="7">
    <location>
        <begin position="187"/>
        <end position="247"/>
    </location>
</feature>
<dbReference type="GO" id="GO:0045944">
    <property type="term" value="P:positive regulation of transcription by RNA polymerase II"/>
    <property type="evidence" value="ECO:0007669"/>
    <property type="project" value="InterPro"/>
</dbReference>
<gene>
    <name evidence="8" type="primary">MCM1</name>
    <name evidence="8" type="ORF">MBRA1_003693</name>
</gene>
<feature type="region of interest" description="Disordered" evidence="6">
    <location>
        <begin position="355"/>
        <end position="394"/>
    </location>
</feature>
<feature type="compositionally biased region" description="Polar residues" evidence="6">
    <location>
        <begin position="70"/>
        <end position="84"/>
    </location>
</feature>
<keyword evidence="9" id="KW-1185">Reference proteome</keyword>
<feature type="compositionally biased region" description="Pro residues" evidence="6">
    <location>
        <begin position="94"/>
        <end position="108"/>
    </location>
</feature>
<dbReference type="PANTHER" id="PTHR48019">
    <property type="entry name" value="SERUM RESPONSE FACTOR HOMOLOG"/>
    <property type="match status" value="1"/>
</dbReference>
<evidence type="ECO:0000256" key="3">
    <source>
        <dbReference type="ARBA" id="ARBA00023125"/>
    </source>
</evidence>
<evidence type="ECO:0000256" key="6">
    <source>
        <dbReference type="SAM" id="MobiDB-lite"/>
    </source>
</evidence>
<proteinExistence type="predicted"/>
<feature type="region of interest" description="Disordered" evidence="6">
    <location>
        <begin position="263"/>
        <end position="309"/>
    </location>
</feature>
<dbReference type="InterPro" id="IPR050142">
    <property type="entry name" value="MADS-box/MEF2_TF"/>
</dbReference>
<dbReference type="AlphaFoldDB" id="A0AAF0DWD1"/>
<dbReference type="EMBL" id="CP119956">
    <property type="protein sequence ID" value="WFC97026.1"/>
    <property type="molecule type" value="Genomic_DNA"/>
</dbReference>
<evidence type="ECO:0000256" key="1">
    <source>
        <dbReference type="ARBA" id="ARBA00004123"/>
    </source>
</evidence>
<evidence type="ECO:0000259" key="7">
    <source>
        <dbReference type="PROSITE" id="PS50066"/>
    </source>
</evidence>
<dbReference type="Gene3D" id="3.40.1810.10">
    <property type="entry name" value="Transcription factor, MADS-box"/>
    <property type="match status" value="1"/>
</dbReference>
<evidence type="ECO:0000256" key="4">
    <source>
        <dbReference type="ARBA" id="ARBA00023163"/>
    </source>
</evidence>
<dbReference type="InterPro" id="IPR002100">
    <property type="entry name" value="TF_MADSbox"/>
</dbReference>
<organism evidence="8 9">
    <name type="scientific">Malassezia brasiliensis</name>
    <dbReference type="NCBI Taxonomy" id="1821822"/>
    <lineage>
        <taxon>Eukaryota</taxon>
        <taxon>Fungi</taxon>
        <taxon>Dikarya</taxon>
        <taxon>Basidiomycota</taxon>
        <taxon>Ustilaginomycotina</taxon>
        <taxon>Malasseziomycetes</taxon>
        <taxon>Malasseziales</taxon>
        <taxon>Malasseziaceae</taxon>
        <taxon>Malassezia</taxon>
    </lineage>
</organism>
<keyword evidence="5" id="KW-0539">Nucleus</keyword>
<dbReference type="GO" id="GO:0000987">
    <property type="term" value="F:cis-regulatory region sequence-specific DNA binding"/>
    <property type="evidence" value="ECO:0007669"/>
    <property type="project" value="InterPro"/>
</dbReference>
<accession>A0AAF0DWD1</accession>
<protein>
    <submittedName>
        <fullName evidence="8">Transcription factor of the MADS box</fullName>
    </submittedName>
</protein>
<keyword evidence="2" id="KW-0805">Transcription regulation</keyword>
<dbReference type="CDD" id="cd00266">
    <property type="entry name" value="MADS_SRF_like"/>
    <property type="match status" value="1"/>
</dbReference>
<feature type="compositionally biased region" description="Basic and acidic residues" evidence="6">
    <location>
        <begin position="179"/>
        <end position="188"/>
    </location>
</feature>
<comment type="subcellular location">
    <subcellularLocation>
        <location evidence="1">Nucleus</location>
    </subcellularLocation>
</comment>
<dbReference type="SUPFAM" id="SSF55455">
    <property type="entry name" value="SRF-like"/>
    <property type="match status" value="1"/>
</dbReference>
<dbReference type="Proteomes" id="UP001216638">
    <property type="component" value="Chromosome 6"/>
</dbReference>
<dbReference type="GO" id="GO:0046983">
    <property type="term" value="F:protein dimerization activity"/>
    <property type="evidence" value="ECO:0007669"/>
    <property type="project" value="InterPro"/>
</dbReference>
<dbReference type="FunFam" id="3.40.1810.10:FF:000002">
    <property type="entry name" value="Serum response factor b"/>
    <property type="match status" value="1"/>
</dbReference>
<dbReference type="Pfam" id="PF00319">
    <property type="entry name" value="SRF-TF"/>
    <property type="match status" value="1"/>
</dbReference>
<dbReference type="PROSITE" id="PS50066">
    <property type="entry name" value="MADS_BOX_2"/>
    <property type="match status" value="1"/>
</dbReference>
<dbReference type="PRINTS" id="PR00404">
    <property type="entry name" value="MADSDOMAIN"/>
</dbReference>
<dbReference type="GO" id="GO:0005634">
    <property type="term" value="C:nucleus"/>
    <property type="evidence" value="ECO:0007669"/>
    <property type="project" value="UniProtKB-SubCell"/>
</dbReference>
<dbReference type="InterPro" id="IPR036879">
    <property type="entry name" value="TF_MADSbox_sf"/>
</dbReference>
<evidence type="ECO:0000256" key="2">
    <source>
        <dbReference type="ARBA" id="ARBA00023015"/>
    </source>
</evidence>